<keyword evidence="4" id="KW-1185">Reference proteome</keyword>
<dbReference type="Gene3D" id="2.30.110.10">
    <property type="entry name" value="Electron Transport, Fmn-binding Protein, Chain A"/>
    <property type="match status" value="1"/>
</dbReference>
<reference evidence="4" key="1">
    <citation type="submission" date="2023-07" db="EMBL/GenBank/DDBJ databases">
        <title>30 novel species of actinomycetes from the DSMZ collection.</title>
        <authorList>
            <person name="Nouioui I."/>
        </authorList>
    </citation>
    <scope>NUCLEOTIDE SEQUENCE [LARGE SCALE GENOMIC DNA]</scope>
    <source>
        <strain evidence="4">DSM 41886</strain>
    </source>
</reference>
<dbReference type="PANTHER" id="PTHR35176:SF2">
    <property type="entry name" value="F420H(2)-DEPENDENT REDUCTASE RV1155"/>
    <property type="match status" value="1"/>
</dbReference>
<sequence length="140" mass="15784">MQLSPEEARARLTASRVLRLATADGTGSPHLVPATFAVRNDTIVIAVDHKPKQRQNLKRLRNITVNPQVSVLVDVYDDDWTQLWWARGDGTAHILDDARRCAPVEWLREKYAQYRDAPPGGPVIEITVTRWSGWAFTDPA</sequence>
<evidence type="ECO:0000256" key="1">
    <source>
        <dbReference type="ARBA" id="ARBA00023002"/>
    </source>
</evidence>
<dbReference type="InterPro" id="IPR011576">
    <property type="entry name" value="Pyridox_Oxase_N"/>
</dbReference>
<proteinExistence type="predicted"/>
<name>A0ABU2SA79_9ACTN</name>
<accession>A0ABU2SA79</accession>
<dbReference type="InterPro" id="IPR019967">
    <property type="entry name" value="F420-dep_enz_PPOX_Rv0121"/>
</dbReference>
<dbReference type="Pfam" id="PF01243">
    <property type="entry name" value="PNPOx_N"/>
    <property type="match status" value="1"/>
</dbReference>
<keyword evidence="1" id="KW-0560">Oxidoreductase</keyword>
<dbReference type="NCBIfam" id="TIGR03668">
    <property type="entry name" value="Rv0121_F420"/>
    <property type="match status" value="1"/>
</dbReference>
<dbReference type="InterPro" id="IPR052019">
    <property type="entry name" value="F420H2_bilvrd_red/Heme_oxyg"/>
</dbReference>
<protein>
    <submittedName>
        <fullName evidence="3">TIGR03668 family PPOX class F420-dependent oxidoreductase</fullName>
    </submittedName>
</protein>
<evidence type="ECO:0000313" key="3">
    <source>
        <dbReference type="EMBL" id="MDT0445877.1"/>
    </source>
</evidence>
<organism evidence="3 4">
    <name type="scientific">Streptomyces johnsoniae</name>
    <dbReference type="NCBI Taxonomy" id="3075532"/>
    <lineage>
        <taxon>Bacteria</taxon>
        <taxon>Bacillati</taxon>
        <taxon>Actinomycetota</taxon>
        <taxon>Actinomycetes</taxon>
        <taxon>Kitasatosporales</taxon>
        <taxon>Streptomycetaceae</taxon>
        <taxon>Streptomyces</taxon>
    </lineage>
</organism>
<dbReference type="InterPro" id="IPR012349">
    <property type="entry name" value="Split_barrel_FMN-bd"/>
</dbReference>
<evidence type="ECO:0000313" key="4">
    <source>
        <dbReference type="Proteomes" id="UP001183615"/>
    </source>
</evidence>
<dbReference type="RefSeq" id="WP_311620064.1">
    <property type="nucleotide sequence ID" value="NZ_JAVREV010000016.1"/>
</dbReference>
<feature type="domain" description="Pyridoxamine 5'-phosphate oxidase N-terminal" evidence="2">
    <location>
        <begin position="5"/>
        <end position="134"/>
    </location>
</feature>
<dbReference type="EMBL" id="JAVREV010000016">
    <property type="protein sequence ID" value="MDT0445877.1"/>
    <property type="molecule type" value="Genomic_DNA"/>
</dbReference>
<dbReference type="SUPFAM" id="SSF50475">
    <property type="entry name" value="FMN-binding split barrel"/>
    <property type="match status" value="1"/>
</dbReference>
<gene>
    <name evidence="3" type="ORF">RM779_25250</name>
</gene>
<dbReference type="PANTHER" id="PTHR35176">
    <property type="entry name" value="HEME OXYGENASE HI_0854-RELATED"/>
    <property type="match status" value="1"/>
</dbReference>
<evidence type="ECO:0000259" key="2">
    <source>
        <dbReference type="Pfam" id="PF01243"/>
    </source>
</evidence>
<comment type="caution">
    <text evidence="3">The sequence shown here is derived from an EMBL/GenBank/DDBJ whole genome shotgun (WGS) entry which is preliminary data.</text>
</comment>
<dbReference type="Proteomes" id="UP001183615">
    <property type="component" value="Unassembled WGS sequence"/>
</dbReference>